<dbReference type="AlphaFoldDB" id="A0AAU9HEA5"/>
<organism evidence="1 2">
    <name type="scientific">Streptococcus thermophilus</name>
    <dbReference type="NCBI Taxonomy" id="1308"/>
    <lineage>
        <taxon>Bacteria</taxon>
        <taxon>Bacillati</taxon>
        <taxon>Bacillota</taxon>
        <taxon>Bacilli</taxon>
        <taxon>Lactobacillales</taxon>
        <taxon>Streptococcaceae</taxon>
        <taxon>Streptococcus</taxon>
    </lineage>
</organism>
<evidence type="ECO:0000313" key="1">
    <source>
        <dbReference type="EMBL" id="CAD0157755.1"/>
    </source>
</evidence>
<sequence>MRIQCYYTQQKLIYTKIIFIKSLEIISGTNDGTNPLKTSKKAFKQRLFYV</sequence>
<accession>A0AAU9HEA5</accession>
<reference evidence="1 2" key="1">
    <citation type="submission" date="2020-06" db="EMBL/GenBank/DDBJ databases">
        <authorList>
            <person name="Chuat V."/>
        </authorList>
    </citation>
    <scope>NUCLEOTIDE SEQUENCE [LARGE SCALE GENOMIC DNA]</scope>
    <source>
        <strain evidence="1">STH_CIRM_1046</strain>
    </source>
</reference>
<dbReference type="EMBL" id="LR822030">
    <property type="protein sequence ID" value="CAD0157755.1"/>
    <property type="molecule type" value="Genomic_DNA"/>
</dbReference>
<name>A0AAU9HEA5_STRTR</name>
<dbReference type="Proteomes" id="UP000509120">
    <property type="component" value="Chromosome"/>
</dbReference>
<evidence type="ECO:0000313" key="2">
    <source>
        <dbReference type="Proteomes" id="UP000509120"/>
    </source>
</evidence>
<gene>
    <name evidence="1" type="ORF">STHERMO_2127</name>
</gene>
<protein>
    <submittedName>
        <fullName evidence="1">Uncharacterized protein</fullName>
    </submittedName>
</protein>
<proteinExistence type="predicted"/>